<gene>
    <name evidence="2" type="ORF">CLV52_0419</name>
</gene>
<dbReference type="RefSeq" id="WP_133764394.1">
    <property type="nucleotide sequence ID" value="NZ_BAAARP010000001.1"/>
</dbReference>
<name>A0A4V3EB09_9MICO</name>
<dbReference type="Pfam" id="PF14325">
    <property type="entry name" value="DUF4383"/>
    <property type="match status" value="1"/>
</dbReference>
<dbReference type="Proteomes" id="UP000295344">
    <property type="component" value="Unassembled WGS sequence"/>
</dbReference>
<keyword evidence="1" id="KW-1133">Transmembrane helix</keyword>
<feature type="transmembrane region" description="Helical" evidence="1">
    <location>
        <begin position="127"/>
        <end position="144"/>
    </location>
</feature>
<keyword evidence="3" id="KW-1185">Reference proteome</keyword>
<dbReference type="EMBL" id="SOAM01000001">
    <property type="protein sequence ID" value="TDS79874.1"/>
    <property type="molecule type" value="Genomic_DNA"/>
</dbReference>
<feature type="transmembrane region" description="Helical" evidence="1">
    <location>
        <begin position="20"/>
        <end position="39"/>
    </location>
</feature>
<reference evidence="2 3" key="1">
    <citation type="submission" date="2019-03" db="EMBL/GenBank/DDBJ databases">
        <title>Genomic Encyclopedia of Archaeal and Bacterial Type Strains, Phase II (KMG-II): from individual species to whole genera.</title>
        <authorList>
            <person name="Goeker M."/>
        </authorList>
    </citation>
    <scope>NUCLEOTIDE SEQUENCE [LARGE SCALE GENOMIC DNA]</scope>
    <source>
        <strain evidence="2 3">DSM 24782</strain>
    </source>
</reference>
<organism evidence="2 3">
    <name type="scientific">Amnibacterium kyonggiense</name>
    <dbReference type="NCBI Taxonomy" id="595671"/>
    <lineage>
        <taxon>Bacteria</taxon>
        <taxon>Bacillati</taxon>
        <taxon>Actinomycetota</taxon>
        <taxon>Actinomycetes</taxon>
        <taxon>Micrococcales</taxon>
        <taxon>Microbacteriaceae</taxon>
        <taxon>Amnibacterium</taxon>
    </lineage>
</organism>
<keyword evidence="1" id="KW-0472">Membrane</keyword>
<dbReference type="AlphaFoldDB" id="A0A4V3EB09"/>
<keyword evidence="1" id="KW-0812">Transmembrane</keyword>
<sequence length="163" mass="16756">MPINQINPGTAFHRSPNRIIAFLFGGVYVLVGLLGFFWVNGVPFAGPGDGSNAIFGLFEVNPLHNIAHLLIGAALLIAGAGTAASARAANGTVGALYLLLGVVGFFLTAPDGGRSPINFLSLNVPDHILHLASALLLLATALGADRGATRATEQPEPQSTLHA</sequence>
<evidence type="ECO:0000313" key="3">
    <source>
        <dbReference type="Proteomes" id="UP000295344"/>
    </source>
</evidence>
<accession>A0A4V3EB09</accession>
<proteinExistence type="predicted"/>
<evidence type="ECO:0000313" key="2">
    <source>
        <dbReference type="EMBL" id="TDS79874.1"/>
    </source>
</evidence>
<comment type="caution">
    <text evidence="2">The sequence shown here is derived from an EMBL/GenBank/DDBJ whole genome shotgun (WGS) entry which is preliminary data.</text>
</comment>
<feature type="transmembrane region" description="Helical" evidence="1">
    <location>
        <begin position="66"/>
        <end position="84"/>
    </location>
</feature>
<feature type="transmembrane region" description="Helical" evidence="1">
    <location>
        <begin position="91"/>
        <end position="107"/>
    </location>
</feature>
<evidence type="ECO:0000256" key="1">
    <source>
        <dbReference type="SAM" id="Phobius"/>
    </source>
</evidence>
<protein>
    <submittedName>
        <fullName evidence="2">Uncharacterized protein DUF4383</fullName>
    </submittedName>
</protein>